<name>A0ABV2LYH1_9FLAO</name>
<evidence type="ECO:0000313" key="2">
    <source>
        <dbReference type="Proteomes" id="UP001549146"/>
    </source>
</evidence>
<dbReference type="SUPFAM" id="SSF81901">
    <property type="entry name" value="HCP-like"/>
    <property type="match status" value="1"/>
</dbReference>
<comment type="caution">
    <text evidence="1">The sequence shown here is derived from an EMBL/GenBank/DDBJ whole genome shotgun (WGS) entry which is preliminary data.</text>
</comment>
<protein>
    <submittedName>
        <fullName evidence="1">Tetratricopeptide (TPR) repeat protein</fullName>
    </submittedName>
</protein>
<dbReference type="Gene3D" id="1.25.40.10">
    <property type="entry name" value="Tetratricopeptide repeat domain"/>
    <property type="match status" value="1"/>
</dbReference>
<dbReference type="InterPro" id="IPR011990">
    <property type="entry name" value="TPR-like_helical_dom_sf"/>
</dbReference>
<gene>
    <name evidence="1" type="ORF">ABID46_002272</name>
</gene>
<sequence>MKTLDKHLFKALDNYPFNLLETIESLEYALSANNQNTLALCLLGRIYSEQLMDYETAKEYFSEAISINLHALDVYPYYIETLILNEDFNEAHRLIDFAMTIKGISKIEILKKKIWLLEVQREFKLAKKALKDFQLHLTDSYYNSFVEETKTRLNGKIKPKKKKNSKKEKSLN</sequence>
<dbReference type="EMBL" id="JBEPMO010000017">
    <property type="protein sequence ID" value="MET3732682.1"/>
    <property type="molecule type" value="Genomic_DNA"/>
</dbReference>
<reference evidence="1 2" key="1">
    <citation type="submission" date="2024-06" db="EMBL/GenBank/DDBJ databases">
        <title>Genomic Encyclopedia of Type Strains, Phase IV (KMG-IV): sequencing the most valuable type-strain genomes for metagenomic binning, comparative biology and taxonomic classification.</title>
        <authorList>
            <person name="Goeker M."/>
        </authorList>
    </citation>
    <scope>NUCLEOTIDE SEQUENCE [LARGE SCALE GENOMIC DNA]</scope>
    <source>
        <strain evidence="1 2">DSM 29388</strain>
    </source>
</reference>
<keyword evidence="2" id="KW-1185">Reference proteome</keyword>
<organism evidence="1 2">
    <name type="scientific">Moheibacter stercoris</name>
    <dbReference type="NCBI Taxonomy" id="1628251"/>
    <lineage>
        <taxon>Bacteria</taxon>
        <taxon>Pseudomonadati</taxon>
        <taxon>Bacteroidota</taxon>
        <taxon>Flavobacteriia</taxon>
        <taxon>Flavobacteriales</taxon>
        <taxon>Weeksellaceae</taxon>
        <taxon>Moheibacter</taxon>
    </lineage>
</organism>
<evidence type="ECO:0000313" key="1">
    <source>
        <dbReference type="EMBL" id="MET3732682.1"/>
    </source>
</evidence>
<dbReference type="RefSeq" id="WP_354510135.1">
    <property type="nucleotide sequence ID" value="NZ_JBEPMO010000017.1"/>
</dbReference>
<accession>A0ABV2LYH1</accession>
<proteinExistence type="predicted"/>
<dbReference type="Proteomes" id="UP001549146">
    <property type="component" value="Unassembled WGS sequence"/>
</dbReference>